<keyword evidence="2" id="KW-1185">Reference proteome</keyword>
<proteinExistence type="predicted"/>
<dbReference type="EMBL" id="FTOD01000001">
    <property type="protein sequence ID" value="SIS42556.1"/>
    <property type="molecule type" value="Genomic_DNA"/>
</dbReference>
<evidence type="ECO:0000313" key="2">
    <source>
        <dbReference type="Proteomes" id="UP000186795"/>
    </source>
</evidence>
<accession>A0A1N7IZY1</accession>
<dbReference type="Proteomes" id="UP000186795">
    <property type="component" value="Unassembled WGS sequence"/>
</dbReference>
<dbReference type="AlphaFoldDB" id="A0A1N7IZY1"/>
<sequence>MRNSVLLLFISFIIVGCLPREDPTHTSDSSKFGDSMDFHTNGKVDSKGKLSVEKTVSNQAWIDIYTPQSELLRLLNDLKDDVRHPNGVQLSNYRIPESLFKGTGWKRHDYFHSEPFGFYHARSEDYFYSTFTQLSYLDVMAGYNEEIHGFELQMKINHGLVLEYDHNTGQLNVVHHNMGLVFKNLQLAHGKLNGDHVYINEKADGVFSEENTGQKPRALGQYHLFEQTPEHQRLLNNGQVVHTISFDFTGCTMRHNGDWGSLRGKIYGYPNIDTVNWSYKYTAAMY</sequence>
<protein>
    <recommendedName>
        <fullName evidence="3">Lipoprotein</fullName>
    </recommendedName>
</protein>
<name>A0A1N7IZY1_9BACL</name>
<dbReference type="OrthoDB" id="2960107at2"/>
<dbReference type="PROSITE" id="PS51257">
    <property type="entry name" value="PROKAR_LIPOPROTEIN"/>
    <property type="match status" value="1"/>
</dbReference>
<evidence type="ECO:0000313" key="1">
    <source>
        <dbReference type="EMBL" id="SIS42556.1"/>
    </source>
</evidence>
<gene>
    <name evidence="1" type="ORF">SAMN05421790_101556</name>
</gene>
<dbReference type="RefSeq" id="WP_040387218.1">
    <property type="nucleotide sequence ID" value="NZ_CP048103.1"/>
</dbReference>
<organism evidence="1 2">
    <name type="scientific">Kroppenstedtia eburnea</name>
    <dbReference type="NCBI Taxonomy" id="714067"/>
    <lineage>
        <taxon>Bacteria</taxon>
        <taxon>Bacillati</taxon>
        <taxon>Bacillota</taxon>
        <taxon>Bacilli</taxon>
        <taxon>Bacillales</taxon>
        <taxon>Thermoactinomycetaceae</taxon>
        <taxon>Kroppenstedtia</taxon>
    </lineage>
</organism>
<reference evidence="2" key="1">
    <citation type="submission" date="2017-01" db="EMBL/GenBank/DDBJ databases">
        <authorList>
            <person name="Varghese N."/>
            <person name="Submissions S."/>
        </authorList>
    </citation>
    <scope>NUCLEOTIDE SEQUENCE [LARGE SCALE GENOMIC DNA]</scope>
    <source>
        <strain evidence="2">DSM 45196</strain>
    </source>
</reference>
<evidence type="ECO:0008006" key="3">
    <source>
        <dbReference type="Google" id="ProtNLM"/>
    </source>
</evidence>